<name>A0A364LMT2_9GAMM</name>
<dbReference type="EMBL" id="MVJN01000002">
    <property type="protein sequence ID" value="RAP38104.1"/>
    <property type="molecule type" value="Genomic_DNA"/>
</dbReference>
<comment type="caution">
    <text evidence="1">The sequence shown here is derived from an EMBL/GenBank/DDBJ whole genome shotgun (WGS) entry which is preliminary data.</text>
</comment>
<evidence type="ECO:0000313" key="1">
    <source>
        <dbReference type="EMBL" id="RAP38104.1"/>
    </source>
</evidence>
<dbReference type="InterPro" id="IPR036770">
    <property type="entry name" value="Ankyrin_rpt-contain_sf"/>
</dbReference>
<dbReference type="Proteomes" id="UP000249458">
    <property type="component" value="Unassembled WGS sequence"/>
</dbReference>
<organism evidence="1 2">
    <name type="scientific">Legionella quinlivanii</name>
    <dbReference type="NCBI Taxonomy" id="45073"/>
    <lineage>
        <taxon>Bacteria</taxon>
        <taxon>Pseudomonadati</taxon>
        <taxon>Pseudomonadota</taxon>
        <taxon>Gammaproteobacteria</taxon>
        <taxon>Legionellales</taxon>
        <taxon>Legionellaceae</taxon>
        <taxon>Legionella</taxon>
    </lineage>
</organism>
<accession>A0A364LMT2</accession>
<dbReference type="AlphaFoldDB" id="A0A364LMT2"/>
<dbReference type="Gene3D" id="1.25.40.20">
    <property type="entry name" value="Ankyrin repeat-containing domain"/>
    <property type="match status" value="1"/>
</dbReference>
<proteinExistence type="predicted"/>
<protein>
    <submittedName>
        <fullName evidence="1">Uncharacterized protein</fullName>
    </submittedName>
</protein>
<dbReference type="SUPFAM" id="SSF48403">
    <property type="entry name" value="Ankyrin repeat"/>
    <property type="match status" value="2"/>
</dbReference>
<reference evidence="1 2" key="1">
    <citation type="submission" date="2017-02" db="EMBL/GenBank/DDBJ databases">
        <title>Legionella quilivanii strain from human: case report and whole genome sequencing analysis.</title>
        <authorList>
            <person name="Lalancette C."/>
            <person name="Leduc J.-M."/>
            <person name="Levesque S."/>
            <person name="Fournier E."/>
            <person name="Saoud J."/>
            <person name="Faucher S.P."/>
            <person name="Bernard K."/>
            <person name="Martineau C."/>
            <person name="Longtin J."/>
        </authorList>
    </citation>
    <scope>NUCLEOTIDE SEQUENCE [LARGE SCALE GENOMIC DNA]</scope>
    <source>
        <strain evidence="1 2">ID143958</strain>
    </source>
</reference>
<dbReference type="RefSeq" id="WP_112218649.1">
    <property type="nucleotide sequence ID" value="NZ_MVJN01000002.1"/>
</dbReference>
<gene>
    <name evidence="1" type="ORF">B1207_03705</name>
</gene>
<sequence>MFQYFQQLISKANRFPLSEVKFKRLTSLVLPLATQFKNQAFPQANWSLTRVSNQSGVQQRHLVLPRFNRVNERCYLQDDGLIGSGVEVEKLEVLYQCKNLNPELALDRLLIGLHPNQVVSVMALPRPGNSMKLCRALSGNESFASIKDLHNPALVNLHSYQFASRAGADPRARASLQVRCDNEADVRRLQCFMTGIQTLGGFSQSVTALWEHIQKQMESQSSWMIQEDIPVVAERMLFNGYPNGIADLQRQTAISSFHPDDVLNYPDTIPAIHLAILAQNEEKVEQLLENDPMLVYQRCPEGRLPIELAEFCLNAPIVAQIFNSWQALPKSRQWASQRFIEAANHMVSAEQTNILTFDEEFKQSKVRQYFEKSLPSFADPLAIYQSNLSEDKNKLHEMFERETADWIAMESACLSGNLELAKAIFAQRLPLGLTLFKGILIGYFPMIETALQDSLSVADYEMQAKLPERLRHLLRMQNEMVKVLSDKGKRYEQCRFIFDSELELWTNIRDAVRQRDALRLKAISRNHFNERSGRSFKARILFEDSDWDKIEDYLKGEALLFEHFDIYLALYQKQTSKALALIRAQLQAIRSQIEHISTTKPQRSERGLLHHQAILGVIQNFDSFVEEKHAFDQYKLIIKEILSRQATHHKEYLLSAQRRMTPLPDRLIFYINSLVIDTSSLEDLEADVEKYLSLDSTKDRDLFRAVWVTVAKQKRLDLDALAEATADYKKECKTTDEKIFQLFSACLIWQTGSQVYLQSLNVERSMQFPSSILAMCVRDSRGYNAGQPLRHCSARDDFRLDSIIKSNLLSYEAQDFWGYTPLLLAVAANQLATVKSFFERGIGVDIVVPLRRTDCLYYSLLDNSPSREMTALLLHYYLKPEFIFSWKEGMEDKLQILLMYHHHLSHDAFGQSLLDYIAAGHHYDLALLDVILEHRDSFVQEGPYDPEMPVEVQRRFEKHNETIALKIKRLAQRQASLQHYSFFQKSLPSLGFKVKEEEAPAKSFYSLLKTTAELNAEEQDTLAGVFARQFELPGDLESFQKLLVFFKEKVLSQPAYIFDVFYDSHDLPVAFCCFKIKQVDNPAYGRFNVIYASIAACETQAARYNLLTSSFKIVLAAKKISDAQNIPLKFYGRFGRPGIAYLLIPKEAQVSTKYHQPGNLVQFIAGLFDNAIEKDGSSLPPVQSKAVPAGRNARLEEYNYLLNECLKARANASLPLIFEVDDVVYHSWLKRLSQTCAVTEYYIEELARDERLEPHPVVSTDCEIAFPGRSC</sequence>
<evidence type="ECO:0000313" key="2">
    <source>
        <dbReference type="Proteomes" id="UP000249458"/>
    </source>
</evidence>